<dbReference type="Pfam" id="PF20451">
    <property type="entry name" value="Calmod_bind_M"/>
    <property type="match status" value="1"/>
</dbReference>
<keyword evidence="4" id="KW-0238">DNA-binding</keyword>
<dbReference type="GO" id="GO:0080142">
    <property type="term" value="P:regulation of salicylic acid biosynthetic process"/>
    <property type="evidence" value="ECO:0007669"/>
    <property type="project" value="TreeGrafter"/>
</dbReference>
<dbReference type="InterPro" id="IPR046829">
    <property type="entry name" value="Calmod_bind_C"/>
</dbReference>
<evidence type="ECO:0000256" key="1">
    <source>
        <dbReference type="ARBA" id="ARBA00004123"/>
    </source>
</evidence>
<keyword evidence="5" id="KW-0010">Activator</keyword>
<keyword evidence="3" id="KW-0805">Transcription regulation</keyword>
<feature type="region of interest" description="Disordered" evidence="8">
    <location>
        <begin position="456"/>
        <end position="476"/>
    </location>
</feature>
<dbReference type="PANTHER" id="PTHR31713:SF42">
    <property type="entry name" value="PROTEIN SAR DEFICIENT 1"/>
    <property type="match status" value="1"/>
</dbReference>
<dbReference type="Pfam" id="PF20452">
    <property type="entry name" value="Calmod_bind_C"/>
    <property type="match status" value="1"/>
</dbReference>
<dbReference type="InterPro" id="IPR046831">
    <property type="entry name" value="Calmodulin_bind_N"/>
</dbReference>
<gene>
    <name evidence="12" type="ORF">Din_043843</name>
</gene>
<evidence type="ECO:0000256" key="6">
    <source>
        <dbReference type="ARBA" id="ARBA00023163"/>
    </source>
</evidence>
<evidence type="ECO:0000259" key="11">
    <source>
        <dbReference type="Pfam" id="PF20452"/>
    </source>
</evidence>
<dbReference type="Pfam" id="PF07887">
    <property type="entry name" value="Calmodulin_bind"/>
    <property type="match status" value="1"/>
</dbReference>
<keyword evidence="6" id="KW-0804">Transcription</keyword>
<evidence type="ECO:0000313" key="12">
    <source>
        <dbReference type="EMBL" id="MPA74402.1"/>
    </source>
</evidence>
<evidence type="ECO:0000259" key="9">
    <source>
        <dbReference type="Pfam" id="PF07887"/>
    </source>
</evidence>
<evidence type="ECO:0000256" key="7">
    <source>
        <dbReference type="ARBA" id="ARBA00023242"/>
    </source>
</evidence>
<protein>
    <submittedName>
        <fullName evidence="12">Uncharacterized protein</fullName>
    </submittedName>
</protein>
<dbReference type="GO" id="GO:0005516">
    <property type="term" value="F:calmodulin binding"/>
    <property type="evidence" value="ECO:0007669"/>
    <property type="project" value="InterPro"/>
</dbReference>
<feature type="domain" description="Calmodulin binding protein central" evidence="10">
    <location>
        <begin position="247"/>
        <end position="312"/>
    </location>
</feature>
<proteinExistence type="inferred from homology"/>
<dbReference type="AlphaFoldDB" id="A0A5B7BZI9"/>
<dbReference type="PANTHER" id="PTHR31713">
    <property type="entry name" value="OS02G0177800 PROTEIN"/>
    <property type="match status" value="1"/>
</dbReference>
<feature type="compositionally biased region" description="Low complexity" evidence="8">
    <location>
        <begin position="456"/>
        <end position="466"/>
    </location>
</feature>
<feature type="region of interest" description="Disordered" evidence="8">
    <location>
        <begin position="1"/>
        <end position="24"/>
    </location>
</feature>
<sequence length="476" mass="53184">MAPKRCLDESGSDPDQPNDKRIRTRPSFASVIGEVVMGNFLQDFCSALEPMLRRVVNEEMEHGLRRGAQSLTRSPSLRIQALEPSSLKLIFSKTLSLPVFTGSKIGDSDNNPLQIILVDTTGDQKVPISLSYPIKVEIVVLDGDFPPGDGDTWTNREFDNNIVRERTGKRPLLTGDLFVTMRDGIAPVGDIEFTDNSSWIRSRKFRIGARVVQGSSKGVRIREAMTESFVVKDHRGELYKKHHPPKLEDEVWRLEKIGKDGAFHKKLASQGINTVQEFLKLSVVNPSKLRKTLGVGMSDRMWEVTVKHAKTCEMGNKLYISHGPNFTIFLNPVCELVKAVINGQAYTDRELAGTNRAYIENLVRNAYVNWKSLEEVDAILNETPLLTQGEIVEPNQNHQTIVRSYQQHAFLTDGSTMEVASMPSTALMEYNNWVMNSNPTYLCNTPVDSGVRYNISESSSDIGGDSTPAKSFFGES</sequence>
<evidence type="ECO:0000256" key="5">
    <source>
        <dbReference type="ARBA" id="ARBA00023159"/>
    </source>
</evidence>
<dbReference type="GO" id="GO:0043565">
    <property type="term" value="F:sequence-specific DNA binding"/>
    <property type="evidence" value="ECO:0007669"/>
    <property type="project" value="TreeGrafter"/>
</dbReference>
<keyword evidence="7" id="KW-0539">Nucleus</keyword>
<dbReference type="EMBL" id="GHES01043843">
    <property type="protein sequence ID" value="MPA74402.1"/>
    <property type="molecule type" value="Transcribed_RNA"/>
</dbReference>
<accession>A0A5B7BZI9</accession>
<dbReference type="GO" id="GO:0005634">
    <property type="term" value="C:nucleus"/>
    <property type="evidence" value="ECO:0007669"/>
    <property type="project" value="UniProtKB-SubCell"/>
</dbReference>
<evidence type="ECO:0000256" key="8">
    <source>
        <dbReference type="SAM" id="MobiDB-lite"/>
    </source>
</evidence>
<comment type="subcellular location">
    <subcellularLocation>
        <location evidence="1">Nucleus</location>
    </subcellularLocation>
</comment>
<dbReference type="InterPro" id="IPR012416">
    <property type="entry name" value="CBP60"/>
</dbReference>
<evidence type="ECO:0000256" key="4">
    <source>
        <dbReference type="ARBA" id="ARBA00023125"/>
    </source>
</evidence>
<evidence type="ECO:0000256" key="3">
    <source>
        <dbReference type="ARBA" id="ARBA00023015"/>
    </source>
</evidence>
<dbReference type="InterPro" id="IPR046830">
    <property type="entry name" value="Calmod_bind_M"/>
</dbReference>
<feature type="domain" description="Calmodulin binding protein-like N-terminal" evidence="9">
    <location>
        <begin position="87"/>
        <end position="234"/>
    </location>
</feature>
<dbReference type="GO" id="GO:0003700">
    <property type="term" value="F:DNA-binding transcription factor activity"/>
    <property type="evidence" value="ECO:0007669"/>
    <property type="project" value="TreeGrafter"/>
</dbReference>
<name>A0A5B7BZI9_DAVIN</name>
<organism evidence="12">
    <name type="scientific">Davidia involucrata</name>
    <name type="common">Dove tree</name>
    <dbReference type="NCBI Taxonomy" id="16924"/>
    <lineage>
        <taxon>Eukaryota</taxon>
        <taxon>Viridiplantae</taxon>
        <taxon>Streptophyta</taxon>
        <taxon>Embryophyta</taxon>
        <taxon>Tracheophyta</taxon>
        <taxon>Spermatophyta</taxon>
        <taxon>Magnoliopsida</taxon>
        <taxon>eudicotyledons</taxon>
        <taxon>Gunneridae</taxon>
        <taxon>Pentapetalae</taxon>
        <taxon>asterids</taxon>
        <taxon>Cornales</taxon>
        <taxon>Nyssaceae</taxon>
        <taxon>Davidia</taxon>
    </lineage>
</organism>
<comment type="similarity">
    <text evidence="2">Belongs to the plant ACBP60 protein family.</text>
</comment>
<evidence type="ECO:0000259" key="10">
    <source>
        <dbReference type="Pfam" id="PF20451"/>
    </source>
</evidence>
<reference evidence="12" key="1">
    <citation type="submission" date="2019-08" db="EMBL/GenBank/DDBJ databases">
        <title>Reference gene set and small RNA set construction with multiple tissues from Davidia involucrata Baill.</title>
        <authorList>
            <person name="Yang H."/>
            <person name="Zhou C."/>
            <person name="Li G."/>
            <person name="Wang J."/>
            <person name="Gao P."/>
            <person name="Wang M."/>
            <person name="Wang R."/>
            <person name="Zhao Y."/>
        </authorList>
    </citation>
    <scope>NUCLEOTIDE SEQUENCE</scope>
    <source>
        <tissue evidence="12">Mixed with DoveR01_LX</tissue>
    </source>
</reference>
<evidence type="ECO:0000256" key="2">
    <source>
        <dbReference type="ARBA" id="ARBA00007214"/>
    </source>
</evidence>
<feature type="domain" description="Calmodulin binding protein C-terminal" evidence="11">
    <location>
        <begin position="317"/>
        <end position="376"/>
    </location>
</feature>